<organism evidence="3 4">
    <name type="scientific">Rhizobium laguerreae</name>
    <dbReference type="NCBI Taxonomy" id="1076926"/>
    <lineage>
        <taxon>Bacteria</taxon>
        <taxon>Pseudomonadati</taxon>
        <taxon>Pseudomonadota</taxon>
        <taxon>Alphaproteobacteria</taxon>
        <taxon>Hyphomicrobiales</taxon>
        <taxon>Rhizobiaceae</taxon>
        <taxon>Rhizobium/Agrobacterium group</taxon>
        <taxon>Rhizobium</taxon>
    </lineage>
</organism>
<feature type="signal peptide" evidence="2">
    <location>
        <begin position="1"/>
        <end position="21"/>
    </location>
</feature>
<accession>A0AB35FHN5</accession>
<evidence type="ECO:0000313" key="3">
    <source>
        <dbReference type="EMBL" id="MBY3066174.1"/>
    </source>
</evidence>
<evidence type="ECO:0000256" key="1">
    <source>
        <dbReference type="SAM" id="MobiDB-lite"/>
    </source>
</evidence>
<evidence type="ECO:0000313" key="4">
    <source>
        <dbReference type="Proteomes" id="UP000758022"/>
    </source>
</evidence>
<gene>
    <name evidence="3" type="ORF">HFO74_22575</name>
</gene>
<feature type="compositionally biased region" description="Polar residues" evidence="1">
    <location>
        <begin position="46"/>
        <end position="57"/>
    </location>
</feature>
<reference evidence="3" key="1">
    <citation type="submission" date="2020-04" db="EMBL/GenBank/DDBJ databases">
        <title>Global-level population genomics supports evidence of horizontal gene transfer on evolution of Rhizobia in Lentils.</title>
        <authorList>
            <person name="Gai Y."/>
            <person name="Cook D."/>
            <person name="Riely B."/>
        </authorList>
    </citation>
    <scope>NUCLEOTIDE SEQUENCE</scope>
    <source>
        <strain evidence="3">TLR9</strain>
    </source>
</reference>
<comment type="caution">
    <text evidence="3">The sequence shown here is derived from an EMBL/GenBank/DDBJ whole genome shotgun (WGS) entry which is preliminary data.</text>
</comment>
<dbReference type="AlphaFoldDB" id="A0AB35FHN5"/>
<proteinExistence type="predicted"/>
<sequence>MKSKHLTMLVAALSLSVSPLATLPAAAQQDTRSGGQAQSGSQTGTDAGSQSGSSAKGTATGIMALPMKISNALLS</sequence>
<feature type="region of interest" description="Disordered" evidence="1">
    <location>
        <begin position="25"/>
        <end position="60"/>
    </location>
</feature>
<protein>
    <submittedName>
        <fullName evidence="3">Uncharacterized protein</fullName>
    </submittedName>
</protein>
<feature type="chain" id="PRO_5044346782" evidence="2">
    <location>
        <begin position="22"/>
        <end position="75"/>
    </location>
</feature>
<feature type="compositionally biased region" description="Low complexity" evidence="1">
    <location>
        <begin position="25"/>
        <end position="45"/>
    </location>
</feature>
<name>A0AB35FHN5_9HYPH</name>
<evidence type="ECO:0000256" key="2">
    <source>
        <dbReference type="SAM" id="SignalP"/>
    </source>
</evidence>
<dbReference type="EMBL" id="JAAXQQ010000008">
    <property type="protein sequence ID" value="MBY3066174.1"/>
    <property type="molecule type" value="Genomic_DNA"/>
</dbReference>
<dbReference type="Proteomes" id="UP000758022">
    <property type="component" value="Unassembled WGS sequence"/>
</dbReference>
<keyword evidence="2" id="KW-0732">Signal</keyword>